<accession>A0A1G6DSQ1</accession>
<evidence type="ECO:0008006" key="3">
    <source>
        <dbReference type="Google" id="ProtNLM"/>
    </source>
</evidence>
<dbReference type="EMBL" id="FMXQ01000008">
    <property type="protein sequence ID" value="SDB47795.1"/>
    <property type="molecule type" value="Genomic_DNA"/>
</dbReference>
<evidence type="ECO:0000313" key="2">
    <source>
        <dbReference type="Proteomes" id="UP000199071"/>
    </source>
</evidence>
<keyword evidence="2" id="KW-1185">Reference proteome</keyword>
<organism evidence="1 2">
    <name type="scientific">Bauldia litoralis</name>
    <dbReference type="NCBI Taxonomy" id="665467"/>
    <lineage>
        <taxon>Bacteria</taxon>
        <taxon>Pseudomonadati</taxon>
        <taxon>Pseudomonadota</taxon>
        <taxon>Alphaproteobacteria</taxon>
        <taxon>Hyphomicrobiales</taxon>
        <taxon>Kaistiaceae</taxon>
        <taxon>Bauldia</taxon>
    </lineage>
</organism>
<evidence type="ECO:0000313" key="1">
    <source>
        <dbReference type="EMBL" id="SDB47795.1"/>
    </source>
</evidence>
<dbReference type="AlphaFoldDB" id="A0A1G6DSQ1"/>
<sequence length="177" mass="18885">MELDRLRGVSGCVPMSEMRWNRRSFAILVIAATLLAGCNTTQFAPGASQPSVKPPVTGSAAVFAFAPVEGVPIQVLQALSAALNREASAQRLNVVPNNNPSRVYEVRGFVSAVADGQSTRLVYVWDVVDNKGARLHRITGQQAGGRATGDPWTGIGNETVNLAARQTIAELLKWVDS</sequence>
<dbReference type="Proteomes" id="UP000199071">
    <property type="component" value="Unassembled WGS sequence"/>
</dbReference>
<name>A0A1G6DSQ1_9HYPH</name>
<gene>
    <name evidence="1" type="ORF">SAMN02982931_03679</name>
</gene>
<protein>
    <recommendedName>
        <fullName evidence="3">Lipoprotein</fullName>
    </recommendedName>
</protein>
<proteinExistence type="predicted"/>
<reference evidence="1 2" key="1">
    <citation type="submission" date="2016-10" db="EMBL/GenBank/DDBJ databases">
        <authorList>
            <person name="de Groot N.N."/>
        </authorList>
    </citation>
    <scope>NUCLEOTIDE SEQUENCE [LARGE SCALE GENOMIC DNA]</scope>
    <source>
        <strain evidence="1 2">ATCC 35022</strain>
    </source>
</reference>
<dbReference type="STRING" id="665467.SAMN02982931_03679"/>